<reference evidence="3 4" key="1">
    <citation type="submission" date="2020-08" db="EMBL/GenBank/DDBJ databases">
        <title>Genomic Encyclopedia of Type Strains, Phase IV (KMG-IV): sequencing the most valuable type-strain genomes for metagenomic binning, comparative biology and taxonomic classification.</title>
        <authorList>
            <person name="Goeker M."/>
        </authorList>
    </citation>
    <scope>NUCLEOTIDE SEQUENCE [LARGE SCALE GENOMIC DNA]</scope>
    <source>
        <strain evidence="3 4">DSM 12252</strain>
    </source>
</reference>
<sequence>MKTTSSKLTRGVMLIAALAVPATTWWVSVRYYSAHQEKQESAAADQTWKPMLQEQRRRMLEDVRQETTIEGMPEVRRAWNGPMDPDNFWNGQMQQANKTLILHQLTALNASDAPPTERRLPDR</sequence>
<protein>
    <submittedName>
        <fullName evidence="3">Uncharacterized protein</fullName>
    </submittedName>
</protein>
<accession>A0A7W8DLT9</accession>
<keyword evidence="2" id="KW-1133">Transmembrane helix</keyword>
<feature type="region of interest" description="Disordered" evidence="1">
    <location>
        <begin position="64"/>
        <end position="91"/>
    </location>
</feature>
<proteinExistence type="predicted"/>
<dbReference type="AlphaFoldDB" id="A0A7W8DLT9"/>
<evidence type="ECO:0000256" key="1">
    <source>
        <dbReference type="SAM" id="MobiDB-lite"/>
    </source>
</evidence>
<evidence type="ECO:0000313" key="3">
    <source>
        <dbReference type="EMBL" id="MBB5034191.1"/>
    </source>
</evidence>
<name>A0A7W8DLT9_9BACT</name>
<keyword evidence="2" id="KW-0812">Transmembrane</keyword>
<dbReference type="Proteomes" id="UP000590740">
    <property type="component" value="Unassembled WGS sequence"/>
</dbReference>
<dbReference type="RefSeq" id="WP_184341743.1">
    <property type="nucleotide sequence ID" value="NZ_JACHIG010000008.1"/>
</dbReference>
<organism evidence="3 4">
    <name type="scientific">Prosthecobacter vanneervenii</name>
    <dbReference type="NCBI Taxonomy" id="48466"/>
    <lineage>
        <taxon>Bacteria</taxon>
        <taxon>Pseudomonadati</taxon>
        <taxon>Verrucomicrobiota</taxon>
        <taxon>Verrucomicrobiia</taxon>
        <taxon>Verrucomicrobiales</taxon>
        <taxon>Verrucomicrobiaceae</taxon>
        <taxon>Prosthecobacter</taxon>
    </lineage>
</organism>
<gene>
    <name evidence="3" type="ORF">HNQ65_003782</name>
</gene>
<keyword evidence="4" id="KW-1185">Reference proteome</keyword>
<feature type="transmembrane region" description="Helical" evidence="2">
    <location>
        <begin position="12"/>
        <end position="32"/>
    </location>
</feature>
<comment type="caution">
    <text evidence="3">The sequence shown here is derived from an EMBL/GenBank/DDBJ whole genome shotgun (WGS) entry which is preliminary data.</text>
</comment>
<evidence type="ECO:0000256" key="2">
    <source>
        <dbReference type="SAM" id="Phobius"/>
    </source>
</evidence>
<evidence type="ECO:0000313" key="4">
    <source>
        <dbReference type="Proteomes" id="UP000590740"/>
    </source>
</evidence>
<dbReference type="EMBL" id="JACHIG010000008">
    <property type="protein sequence ID" value="MBB5034191.1"/>
    <property type="molecule type" value="Genomic_DNA"/>
</dbReference>
<feature type="compositionally biased region" description="Basic and acidic residues" evidence="1">
    <location>
        <begin position="64"/>
        <end position="77"/>
    </location>
</feature>
<keyword evidence="2" id="KW-0472">Membrane</keyword>